<evidence type="ECO:0000256" key="9">
    <source>
        <dbReference type="SAM" id="MobiDB-lite"/>
    </source>
</evidence>
<dbReference type="InterPro" id="IPR036890">
    <property type="entry name" value="HATPase_C_sf"/>
</dbReference>
<evidence type="ECO:0000256" key="2">
    <source>
        <dbReference type="ARBA" id="ARBA00012438"/>
    </source>
</evidence>
<dbReference type="PANTHER" id="PTHR41523:SF8">
    <property type="entry name" value="ETHYLENE RESPONSE SENSOR PROTEIN"/>
    <property type="match status" value="1"/>
</dbReference>
<feature type="domain" description="PAC" evidence="10">
    <location>
        <begin position="267"/>
        <end position="320"/>
    </location>
</feature>
<feature type="region of interest" description="Disordered" evidence="9">
    <location>
        <begin position="1"/>
        <end position="27"/>
    </location>
</feature>
<evidence type="ECO:0000313" key="12">
    <source>
        <dbReference type="Proteomes" id="UP000245765"/>
    </source>
</evidence>
<evidence type="ECO:0000256" key="1">
    <source>
        <dbReference type="ARBA" id="ARBA00000085"/>
    </source>
</evidence>
<dbReference type="AlphaFoldDB" id="A0A317FIF9"/>
<proteinExistence type="predicted"/>
<evidence type="ECO:0000256" key="4">
    <source>
        <dbReference type="ARBA" id="ARBA00022679"/>
    </source>
</evidence>
<dbReference type="Gene3D" id="3.30.450.20">
    <property type="entry name" value="PAS domain"/>
    <property type="match status" value="1"/>
</dbReference>
<organism evidence="11 12">
    <name type="scientific">Falsiroseomonas bella</name>
    <dbReference type="NCBI Taxonomy" id="2184016"/>
    <lineage>
        <taxon>Bacteria</taxon>
        <taxon>Pseudomonadati</taxon>
        <taxon>Pseudomonadota</taxon>
        <taxon>Alphaproteobacteria</taxon>
        <taxon>Acetobacterales</taxon>
        <taxon>Roseomonadaceae</taxon>
        <taxon>Falsiroseomonas</taxon>
    </lineage>
</organism>
<dbReference type="GO" id="GO:0005524">
    <property type="term" value="F:ATP binding"/>
    <property type="evidence" value="ECO:0007669"/>
    <property type="project" value="UniProtKB-KW"/>
</dbReference>
<protein>
    <recommendedName>
        <fullName evidence="2">histidine kinase</fullName>
        <ecNumber evidence="2">2.7.13.3</ecNumber>
    </recommendedName>
</protein>
<keyword evidence="5" id="KW-0677">Repeat</keyword>
<keyword evidence="3" id="KW-0597">Phosphoprotein</keyword>
<evidence type="ECO:0000313" key="11">
    <source>
        <dbReference type="EMBL" id="PWS38112.1"/>
    </source>
</evidence>
<keyword evidence="8" id="KW-0067">ATP-binding</keyword>
<keyword evidence="6" id="KW-0547">Nucleotide-binding</keyword>
<dbReference type="Pfam" id="PF07536">
    <property type="entry name" value="HWE_HK"/>
    <property type="match status" value="1"/>
</dbReference>
<accession>A0A317FIF9</accession>
<dbReference type="InterPro" id="IPR035965">
    <property type="entry name" value="PAS-like_dom_sf"/>
</dbReference>
<dbReference type="Proteomes" id="UP000245765">
    <property type="component" value="Unassembled WGS sequence"/>
</dbReference>
<dbReference type="SUPFAM" id="SSF55785">
    <property type="entry name" value="PYP-like sensor domain (PAS domain)"/>
    <property type="match status" value="1"/>
</dbReference>
<evidence type="ECO:0000256" key="7">
    <source>
        <dbReference type="ARBA" id="ARBA00022777"/>
    </source>
</evidence>
<dbReference type="SMART" id="SM00065">
    <property type="entry name" value="GAF"/>
    <property type="match status" value="1"/>
</dbReference>
<evidence type="ECO:0000256" key="6">
    <source>
        <dbReference type="ARBA" id="ARBA00022741"/>
    </source>
</evidence>
<evidence type="ECO:0000259" key="10">
    <source>
        <dbReference type="PROSITE" id="PS50113"/>
    </source>
</evidence>
<dbReference type="PANTHER" id="PTHR41523">
    <property type="entry name" value="TWO-COMPONENT SYSTEM SENSOR PROTEIN"/>
    <property type="match status" value="1"/>
</dbReference>
<keyword evidence="7" id="KW-0418">Kinase</keyword>
<keyword evidence="4" id="KW-0808">Transferase</keyword>
<dbReference type="InterPro" id="IPR011102">
    <property type="entry name" value="Sig_transdc_His_kinase_HWE"/>
</dbReference>
<dbReference type="InterPro" id="IPR000700">
    <property type="entry name" value="PAS-assoc_C"/>
</dbReference>
<dbReference type="Gene3D" id="3.30.450.40">
    <property type="match status" value="1"/>
</dbReference>
<feature type="compositionally biased region" description="Low complexity" evidence="9">
    <location>
        <begin position="1"/>
        <end position="21"/>
    </location>
</feature>
<sequence>MARSGSGVRRPSPSRAGRRTGMPGSAQAEAERLAALHRYHILDTPDEEPFNRVALLARDLFDTPIALVSFIDEERQWFKARVGLSVQQTPREWAFCTHAIASGEDVFVVPDARQDPRFADNPLVTDAPSIRFYAAAPLRTPDGFNLGTVCVISDKPRPEGISAVQRRWLGTLAGLASDELELRLQARRAREAAEAEARLRRAQEAAGVVAFEVSGPPARLHGTIRGLLGLLRDAPLELHGQRLLAAGADRARLEELALHMAREDGEIAAEFRALREGDETRWVQLRGEVRHEAGPSAAWRVAGLLQDVTERRRADERQELMTRELDHRAKNALAVVLAALRLTPREEPRAYAAAVEGRVAALARAHTLLTEKHWAGADLGDLVRGELRPFLSEAATGSAPRARLVGPTVLLSAPAAQPLSMALHELATNAVKHGALSAEGGRVSVTWSIRAATLRLRWAERGGPPIPEPPARQGFGSRVMRGTIVEQLGGRLDWAWPRTGLVCEVALPVARAVARIG</sequence>
<dbReference type="InterPro" id="IPR029016">
    <property type="entry name" value="GAF-like_dom_sf"/>
</dbReference>
<evidence type="ECO:0000256" key="5">
    <source>
        <dbReference type="ARBA" id="ARBA00022737"/>
    </source>
</evidence>
<dbReference type="GO" id="GO:0004673">
    <property type="term" value="F:protein histidine kinase activity"/>
    <property type="evidence" value="ECO:0007669"/>
    <property type="project" value="UniProtKB-EC"/>
</dbReference>
<dbReference type="EC" id="2.7.13.3" evidence="2"/>
<dbReference type="SUPFAM" id="SSF55781">
    <property type="entry name" value="GAF domain-like"/>
    <property type="match status" value="1"/>
</dbReference>
<comment type="caution">
    <text evidence="11">The sequence shown here is derived from an EMBL/GenBank/DDBJ whole genome shotgun (WGS) entry which is preliminary data.</text>
</comment>
<dbReference type="EMBL" id="QGNA01000001">
    <property type="protein sequence ID" value="PWS38112.1"/>
    <property type="molecule type" value="Genomic_DNA"/>
</dbReference>
<name>A0A317FIF9_9PROT</name>
<evidence type="ECO:0000256" key="8">
    <source>
        <dbReference type="ARBA" id="ARBA00022840"/>
    </source>
</evidence>
<reference evidence="12" key="1">
    <citation type="submission" date="2018-05" db="EMBL/GenBank/DDBJ databases">
        <authorList>
            <person name="Du Z."/>
            <person name="Wang X."/>
        </authorList>
    </citation>
    <scope>NUCLEOTIDE SEQUENCE [LARGE SCALE GENOMIC DNA]</scope>
    <source>
        <strain evidence="12">CQN31</strain>
    </source>
</reference>
<keyword evidence="12" id="KW-1185">Reference proteome</keyword>
<dbReference type="PROSITE" id="PS50113">
    <property type="entry name" value="PAC"/>
    <property type="match status" value="1"/>
</dbReference>
<dbReference type="Gene3D" id="3.30.565.10">
    <property type="entry name" value="Histidine kinase-like ATPase, C-terminal domain"/>
    <property type="match status" value="1"/>
</dbReference>
<gene>
    <name evidence="11" type="ORF">DFH01_02070</name>
</gene>
<evidence type="ECO:0000256" key="3">
    <source>
        <dbReference type="ARBA" id="ARBA00022553"/>
    </source>
</evidence>
<dbReference type="SUPFAM" id="SSF55874">
    <property type="entry name" value="ATPase domain of HSP90 chaperone/DNA topoisomerase II/histidine kinase"/>
    <property type="match status" value="1"/>
</dbReference>
<dbReference type="SMART" id="SM00911">
    <property type="entry name" value="HWE_HK"/>
    <property type="match status" value="1"/>
</dbReference>
<dbReference type="InterPro" id="IPR003018">
    <property type="entry name" value="GAF"/>
</dbReference>
<comment type="catalytic activity">
    <reaction evidence="1">
        <text>ATP + protein L-histidine = ADP + protein N-phospho-L-histidine.</text>
        <dbReference type="EC" id="2.7.13.3"/>
    </reaction>
</comment>